<dbReference type="EnsemblPlants" id="KQK91358">
    <property type="protein sequence ID" value="KQK91358"/>
    <property type="gene ID" value="SETIT_040436mg"/>
</dbReference>
<reference evidence="1" key="2">
    <citation type="submission" date="2018-08" db="UniProtKB">
        <authorList>
            <consortium name="EnsemblPlants"/>
        </authorList>
    </citation>
    <scope>IDENTIFICATION</scope>
    <source>
        <strain evidence="1">Yugu1</strain>
    </source>
</reference>
<sequence length="45" mass="5425">MARDDRFAQSRIILHVQRHRVIGTRSPTWKETRASLYTDRTKIRT</sequence>
<dbReference type="Gramene" id="KQK91358">
    <property type="protein sequence ID" value="KQK91358"/>
    <property type="gene ID" value="SETIT_040436mg"/>
</dbReference>
<protein>
    <submittedName>
        <fullName evidence="1">Uncharacterized protein</fullName>
    </submittedName>
</protein>
<proteinExistence type="predicted"/>
<name>K4AND9_SETIT</name>
<dbReference type="HOGENOM" id="CLU_3208600_0_0_1"/>
<dbReference type="Proteomes" id="UP000004995">
    <property type="component" value="Unassembled WGS sequence"/>
</dbReference>
<reference evidence="2" key="1">
    <citation type="journal article" date="2012" name="Nat. Biotechnol.">
        <title>Reference genome sequence of the model plant Setaria.</title>
        <authorList>
            <person name="Bennetzen J.L."/>
            <person name="Schmutz J."/>
            <person name="Wang H."/>
            <person name="Percifield R."/>
            <person name="Hawkins J."/>
            <person name="Pontaroli A.C."/>
            <person name="Estep M."/>
            <person name="Feng L."/>
            <person name="Vaughn J.N."/>
            <person name="Grimwood J."/>
            <person name="Jenkins J."/>
            <person name="Barry K."/>
            <person name="Lindquist E."/>
            <person name="Hellsten U."/>
            <person name="Deshpande S."/>
            <person name="Wang X."/>
            <person name="Wu X."/>
            <person name="Mitros T."/>
            <person name="Triplett J."/>
            <person name="Yang X."/>
            <person name="Ye C.Y."/>
            <person name="Mauro-Herrera M."/>
            <person name="Wang L."/>
            <person name="Li P."/>
            <person name="Sharma M."/>
            <person name="Sharma R."/>
            <person name="Ronald P.C."/>
            <person name="Panaud O."/>
            <person name="Kellogg E.A."/>
            <person name="Brutnell T.P."/>
            <person name="Doust A.N."/>
            <person name="Tuskan G.A."/>
            <person name="Rokhsar D."/>
            <person name="Devos K.M."/>
        </authorList>
    </citation>
    <scope>NUCLEOTIDE SEQUENCE [LARGE SCALE GENOMIC DNA]</scope>
    <source>
        <strain evidence="2">cv. Yugu1</strain>
    </source>
</reference>
<evidence type="ECO:0000313" key="1">
    <source>
        <dbReference type="EnsemblPlants" id="KQK91358"/>
    </source>
</evidence>
<accession>K4AND9</accession>
<dbReference type="InParanoid" id="K4AND9"/>
<dbReference type="EMBL" id="AGNK02006032">
    <property type="status" value="NOT_ANNOTATED_CDS"/>
    <property type="molecule type" value="Genomic_DNA"/>
</dbReference>
<evidence type="ECO:0000313" key="2">
    <source>
        <dbReference type="Proteomes" id="UP000004995"/>
    </source>
</evidence>
<organism evidence="1 2">
    <name type="scientific">Setaria italica</name>
    <name type="common">Foxtail millet</name>
    <name type="synonym">Panicum italicum</name>
    <dbReference type="NCBI Taxonomy" id="4555"/>
    <lineage>
        <taxon>Eukaryota</taxon>
        <taxon>Viridiplantae</taxon>
        <taxon>Streptophyta</taxon>
        <taxon>Embryophyta</taxon>
        <taxon>Tracheophyta</taxon>
        <taxon>Spermatophyta</taxon>
        <taxon>Magnoliopsida</taxon>
        <taxon>Liliopsida</taxon>
        <taxon>Poales</taxon>
        <taxon>Poaceae</taxon>
        <taxon>PACMAD clade</taxon>
        <taxon>Panicoideae</taxon>
        <taxon>Panicodae</taxon>
        <taxon>Paniceae</taxon>
        <taxon>Cenchrinae</taxon>
        <taxon>Setaria</taxon>
    </lineage>
</organism>
<keyword evidence="2" id="KW-1185">Reference proteome</keyword>
<dbReference type="AlphaFoldDB" id="K4AND9"/>